<organism evidence="1 2">
    <name type="scientific">Pocillopora damicornis</name>
    <name type="common">Cauliflower coral</name>
    <name type="synonym">Millepora damicornis</name>
    <dbReference type="NCBI Taxonomy" id="46731"/>
    <lineage>
        <taxon>Eukaryota</taxon>
        <taxon>Metazoa</taxon>
        <taxon>Cnidaria</taxon>
        <taxon>Anthozoa</taxon>
        <taxon>Hexacorallia</taxon>
        <taxon>Scleractinia</taxon>
        <taxon>Astrocoeniina</taxon>
        <taxon>Pocilloporidae</taxon>
        <taxon>Pocillopora</taxon>
    </lineage>
</organism>
<dbReference type="AlphaFoldDB" id="A0A3M6UN21"/>
<evidence type="ECO:0000313" key="2">
    <source>
        <dbReference type="Proteomes" id="UP000275408"/>
    </source>
</evidence>
<accession>A0A3M6UN21</accession>
<dbReference type="Proteomes" id="UP000275408">
    <property type="component" value="Unassembled WGS sequence"/>
</dbReference>
<keyword evidence="2" id="KW-1185">Reference proteome</keyword>
<sequence length="74" mass="8901">MAREYQMFVVQLYGKPNYHMNVRSTERFIKSSTDHSWPRYLANISHQGTWANTHVIQGWSKLFIHNLKHIHTNF</sequence>
<proteinExistence type="predicted"/>
<name>A0A3M6UN21_POCDA</name>
<gene>
    <name evidence="1" type="ORF">pdam_00026077</name>
</gene>
<comment type="caution">
    <text evidence="1">The sequence shown here is derived from an EMBL/GenBank/DDBJ whole genome shotgun (WGS) entry which is preliminary data.</text>
</comment>
<dbReference type="EMBL" id="RCHS01001126">
    <property type="protein sequence ID" value="RMX55093.1"/>
    <property type="molecule type" value="Genomic_DNA"/>
</dbReference>
<reference evidence="1 2" key="1">
    <citation type="journal article" date="2018" name="Sci. Rep.">
        <title>Comparative analysis of the Pocillopora damicornis genome highlights role of immune system in coral evolution.</title>
        <authorList>
            <person name="Cunning R."/>
            <person name="Bay R.A."/>
            <person name="Gillette P."/>
            <person name="Baker A.C."/>
            <person name="Traylor-Knowles N."/>
        </authorList>
    </citation>
    <scope>NUCLEOTIDE SEQUENCE [LARGE SCALE GENOMIC DNA]</scope>
    <source>
        <strain evidence="1">RSMAS</strain>
        <tissue evidence="1">Whole animal</tissue>
    </source>
</reference>
<feature type="non-terminal residue" evidence="1">
    <location>
        <position position="74"/>
    </location>
</feature>
<evidence type="ECO:0000313" key="1">
    <source>
        <dbReference type="EMBL" id="RMX55093.1"/>
    </source>
</evidence>
<protein>
    <submittedName>
        <fullName evidence="1">Uncharacterized protein</fullName>
    </submittedName>
</protein>